<dbReference type="InterPro" id="IPR006222">
    <property type="entry name" value="GCVT_N"/>
</dbReference>
<reference evidence="4 5" key="1">
    <citation type="journal article" date="2012" name="J. Bacteriol.">
        <title>Genome Sequence of Blastococcus saxobsidens DD2, a Stone-Inhabiting Bacterium.</title>
        <authorList>
            <person name="Chouaia B."/>
            <person name="Crotti E."/>
            <person name="Brusetti L."/>
            <person name="Daffonchio D."/>
            <person name="Essoussi I."/>
            <person name="Nouioui I."/>
            <person name="Sbissi I."/>
            <person name="Ghodhbane-Gtari F."/>
            <person name="Gtari M."/>
            <person name="Vacherie B."/>
            <person name="Barbe V."/>
            <person name="Medigue C."/>
            <person name="Gury J."/>
            <person name="Pujic P."/>
            <person name="Normand P."/>
        </authorList>
    </citation>
    <scope>NUCLEOTIDE SEQUENCE [LARGE SCALE GENOMIC DNA]</scope>
    <source>
        <strain evidence="4 5">DD2</strain>
    </source>
</reference>
<dbReference type="InterPro" id="IPR045179">
    <property type="entry name" value="YgfZ/GcvT"/>
</dbReference>
<dbReference type="eggNOG" id="COG0354">
    <property type="taxonomic scope" value="Bacteria"/>
</dbReference>
<protein>
    <submittedName>
        <fullName evidence="4">Glycine cleavage T protein (Aminomethyl transferase)</fullName>
    </submittedName>
</protein>
<dbReference type="GO" id="GO:0016226">
    <property type="term" value="P:iron-sulfur cluster assembly"/>
    <property type="evidence" value="ECO:0007669"/>
    <property type="project" value="TreeGrafter"/>
</dbReference>
<dbReference type="AlphaFoldDB" id="H6RPR0"/>
<dbReference type="Pfam" id="PF01571">
    <property type="entry name" value="GCV_T"/>
    <property type="match status" value="1"/>
</dbReference>
<name>H6RPR0_BLASD</name>
<dbReference type="NCBIfam" id="TIGR03317">
    <property type="entry name" value="ygfZ_signature"/>
    <property type="match status" value="1"/>
</dbReference>
<organism evidence="4 5">
    <name type="scientific">Blastococcus saxobsidens (strain DD2)</name>
    <dbReference type="NCBI Taxonomy" id="1146883"/>
    <lineage>
        <taxon>Bacteria</taxon>
        <taxon>Bacillati</taxon>
        <taxon>Actinomycetota</taxon>
        <taxon>Actinomycetes</taxon>
        <taxon>Geodermatophilales</taxon>
        <taxon>Geodermatophilaceae</taxon>
        <taxon>Blastococcus</taxon>
    </lineage>
</organism>
<evidence type="ECO:0000259" key="3">
    <source>
        <dbReference type="Pfam" id="PF25455"/>
    </source>
</evidence>
<evidence type="ECO:0000256" key="1">
    <source>
        <dbReference type="ARBA" id="ARBA00022946"/>
    </source>
</evidence>
<feature type="domain" description="GCVT N-terminal" evidence="2">
    <location>
        <begin position="35"/>
        <end position="256"/>
    </location>
</feature>
<dbReference type="Gene3D" id="3.30.1360.120">
    <property type="entry name" value="Probable tRNA modification gtpase trme, domain 1"/>
    <property type="match status" value="1"/>
</dbReference>
<dbReference type="STRING" id="1146883.BLASA_4515"/>
<evidence type="ECO:0000313" key="4">
    <source>
        <dbReference type="EMBL" id="CCG05319.1"/>
    </source>
</evidence>
<keyword evidence="5" id="KW-1185">Reference proteome</keyword>
<dbReference type="GO" id="GO:0016740">
    <property type="term" value="F:transferase activity"/>
    <property type="evidence" value="ECO:0007669"/>
    <property type="project" value="UniProtKB-KW"/>
</dbReference>
<dbReference type="EMBL" id="FO117623">
    <property type="protein sequence ID" value="CCG05319.1"/>
    <property type="molecule type" value="Genomic_DNA"/>
</dbReference>
<sequence>MTTPSPLLSRPGAVPVEVAPDVARAVAAHYGDPLREQRALAEGAGLVDRSDRDVLSVPGADRLSWLHSITSQHFEQLGDSSGSEALVLSPNGHVEHHLVVTDLGGTTWADVEPGTGAALHAFLERMRFMLRVEPRLATDAWAVLTLAGPQAPGVLATAGLPVPGAPYAVAATGGGWVRRMPPIGDGGAAAFDLLVPRAGIGATADRLLAAGAGLSGISAYEALRVEARRPRFGVDSDHRTIPNELEWLSTAVHLEKGCYRGQETVARVHNLGRPPRRLVLLHLDGVSEDLPAPGEPVLSGTRTVGRVGSVVRHHELGVVALALVKQSVAPDAALTVGGSTAAIDPDDAPAALDDTQAAVRDRVRAVRSATIG</sequence>
<dbReference type="HOGENOM" id="CLU_007884_6_0_11"/>
<keyword evidence="4" id="KW-0808">Transferase</keyword>
<dbReference type="Proteomes" id="UP000007517">
    <property type="component" value="Chromosome"/>
</dbReference>
<dbReference type="InterPro" id="IPR017703">
    <property type="entry name" value="YgfZ/GCV_T_CS"/>
</dbReference>
<dbReference type="InterPro" id="IPR057460">
    <property type="entry name" value="CAF17_C"/>
</dbReference>
<gene>
    <name evidence="4" type="ordered locus">BLASA_4515</name>
</gene>
<accession>H6RPR0</accession>
<dbReference type="PANTHER" id="PTHR22602:SF0">
    <property type="entry name" value="TRANSFERASE CAF17, MITOCHONDRIAL-RELATED"/>
    <property type="match status" value="1"/>
</dbReference>
<dbReference type="RefSeq" id="WP_014378186.1">
    <property type="nucleotide sequence ID" value="NC_016943.1"/>
</dbReference>
<keyword evidence="1" id="KW-0809">Transit peptide</keyword>
<dbReference type="SUPFAM" id="SSF103025">
    <property type="entry name" value="Folate-binding domain"/>
    <property type="match status" value="1"/>
</dbReference>
<dbReference type="Pfam" id="PF25455">
    <property type="entry name" value="Beta-barrel_CAF17_C"/>
    <property type="match status" value="1"/>
</dbReference>
<evidence type="ECO:0000313" key="5">
    <source>
        <dbReference type="Proteomes" id="UP000007517"/>
    </source>
</evidence>
<dbReference type="KEGG" id="bsd:BLASA_4515"/>
<evidence type="ECO:0000259" key="2">
    <source>
        <dbReference type="Pfam" id="PF01571"/>
    </source>
</evidence>
<feature type="domain" description="CAF17 C-terminal" evidence="3">
    <location>
        <begin position="276"/>
        <end position="343"/>
    </location>
</feature>
<reference evidence="5" key="2">
    <citation type="submission" date="2012-02" db="EMBL/GenBank/DDBJ databases">
        <title>Complete genome sequence of Blastococcus saxobsidens strain DD2.</title>
        <authorList>
            <person name="Genoscope."/>
        </authorList>
    </citation>
    <scope>NUCLEOTIDE SEQUENCE [LARGE SCALE GENOMIC DNA]</scope>
    <source>
        <strain evidence="5">DD2</strain>
    </source>
</reference>
<dbReference type="OrthoDB" id="9796287at2"/>
<proteinExistence type="predicted"/>
<dbReference type="PANTHER" id="PTHR22602">
    <property type="entry name" value="TRANSFERASE CAF17, MITOCHONDRIAL-RELATED"/>
    <property type="match status" value="1"/>
</dbReference>
<dbReference type="InterPro" id="IPR027266">
    <property type="entry name" value="TrmE/GcvT-like"/>
</dbReference>
<dbReference type="PIRSF" id="PIRSF006487">
    <property type="entry name" value="GcvT"/>
    <property type="match status" value="1"/>
</dbReference>